<protein>
    <recommendedName>
        <fullName evidence="3">DUF2267 domain-containing protein</fullName>
    </recommendedName>
</protein>
<dbReference type="KEGG" id="mym:A176_007325"/>
<dbReference type="Gene3D" id="1.10.490.110">
    <property type="entry name" value="Uncharacterized conserved protein DUF2267"/>
    <property type="match status" value="1"/>
</dbReference>
<dbReference type="InterPro" id="IPR018727">
    <property type="entry name" value="DUF2267"/>
</dbReference>
<dbReference type="PATRIC" id="fig|1297742.4.peg.7454"/>
<proteinExistence type="predicted"/>
<accession>A0A0H4X8U1</accession>
<dbReference type="AlphaFoldDB" id="A0A0H4X8U1"/>
<dbReference type="InterPro" id="IPR038282">
    <property type="entry name" value="DUF2267_sf"/>
</dbReference>
<organism evidence="1 2">
    <name type="scientific">Pseudomyxococcus hansupus</name>
    <dbReference type="NCBI Taxonomy" id="1297742"/>
    <lineage>
        <taxon>Bacteria</taxon>
        <taxon>Pseudomonadati</taxon>
        <taxon>Myxococcota</taxon>
        <taxon>Myxococcia</taxon>
        <taxon>Myxococcales</taxon>
        <taxon>Cystobacterineae</taxon>
        <taxon>Myxococcaceae</taxon>
        <taxon>Pseudomyxococcus</taxon>
    </lineage>
</organism>
<name>A0A0H4X8U1_9BACT</name>
<dbReference type="Pfam" id="PF10025">
    <property type="entry name" value="DUF2267"/>
    <property type="match status" value="1"/>
</dbReference>
<evidence type="ECO:0000313" key="1">
    <source>
        <dbReference type="EMBL" id="AKQ70413.1"/>
    </source>
</evidence>
<dbReference type="Proteomes" id="UP000009026">
    <property type="component" value="Chromosome"/>
</dbReference>
<dbReference type="eggNOG" id="COG5502">
    <property type="taxonomic scope" value="Bacteria"/>
</dbReference>
<reference evidence="1 2" key="1">
    <citation type="journal article" date="2016" name="PLoS ONE">
        <title>Complete Genome Sequence and Comparative Genomics of a Novel Myxobacterium Myxococcus hansupus.</title>
        <authorList>
            <person name="Sharma G."/>
            <person name="Narwani T."/>
            <person name="Subramanian S."/>
        </authorList>
    </citation>
    <scope>NUCLEOTIDE SEQUENCE [LARGE SCALE GENOMIC DNA]</scope>
    <source>
        <strain evidence="2">mixupus</strain>
    </source>
</reference>
<sequence length="152" mass="17265">MSIQKQERTTSWTGLGVGTDRKSFLDAISSQIPDYEADRAAEAVFCTLSERLSASWVAHLREQLPPDIRDAFRVCHRHRGEAPVKLDRDDFYLRVANHLNAEPENVRLVLHGVFSALHAQLPDAEAKKLEQQLPAWLQGTWAAARLHVDRPY</sequence>
<evidence type="ECO:0000313" key="2">
    <source>
        <dbReference type="Proteomes" id="UP000009026"/>
    </source>
</evidence>
<keyword evidence="2" id="KW-1185">Reference proteome</keyword>
<gene>
    <name evidence="1" type="ORF">A176_007325</name>
</gene>
<dbReference type="RefSeq" id="WP_002633991.1">
    <property type="nucleotide sequence ID" value="NZ_CP012109.1"/>
</dbReference>
<dbReference type="EMBL" id="CP012109">
    <property type="protein sequence ID" value="AKQ70413.1"/>
    <property type="molecule type" value="Genomic_DNA"/>
</dbReference>
<dbReference type="OrthoDB" id="5381930at2"/>
<evidence type="ECO:0008006" key="3">
    <source>
        <dbReference type="Google" id="ProtNLM"/>
    </source>
</evidence>